<dbReference type="Pfam" id="PF02037">
    <property type="entry name" value="SAP"/>
    <property type="match status" value="1"/>
</dbReference>
<keyword evidence="2" id="KW-0472">Membrane</keyword>
<keyword evidence="2" id="KW-0812">Transmembrane</keyword>
<dbReference type="InterPro" id="IPR003034">
    <property type="entry name" value="SAP_dom"/>
</dbReference>
<keyword evidence="5" id="KW-1185">Reference proteome</keyword>
<dbReference type="InterPro" id="IPR036361">
    <property type="entry name" value="SAP_dom_sf"/>
</dbReference>
<evidence type="ECO:0000256" key="2">
    <source>
        <dbReference type="SAM" id="Phobius"/>
    </source>
</evidence>
<name>A0A0C3DRQ0_9AGAM</name>
<feature type="transmembrane region" description="Helical" evidence="2">
    <location>
        <begin position="254"/>
        <end position="273"/>
    </location>
</feature>
<dbReference type="SMART" id="SM00513">
    <property type="entry name" value="SAP"/>
    <property type="match status" value="1"/>
</dbReference>
<keyword evidence="2" id="KW-1133">Transmembrane helix</keyword>
<feature type="domain" description="SAP" evidence="3">
    <location>
        <begin position="33"/>
        <end position="67"/>
    </location>
</feature>
<dbReference type="Gene3D" id="1.10.720.30">
    <property type="entry name" value="SAP domain"/>
    <property type="match status" value="1"/>
</dbReference>
<dbReference type="AlphaFoldDB" id="A0A0C3DRQ0"/>
<protein>
    <recommendedName>
        <fullName evidence="3">SAP domain-containing protein</fullName>
    </recommendedName>
</protein>
<dbReference type="SUPFAM" id="SSF68906">
    <property type="entry name" value="SAP domain"/>
    <property type="match status" value="1"/>
</dbReference>
<sequence>MLRSVLQAQHLRRLASVAPQRSFVSTVLLSRTWENETVVDLRKEARMRGLSTKGNKATLVSRLQEYEEIRAAPASQNPSSAPGSTRSASSRATPAPDPVSPLPQAASPGVRPTPEQAKRSASAEFFAFKMPDLTQAPPASSAQVPYLPDFWESANLKPTVSVEPELPKLHIVGGVATHPDGGPTHHLEKHSEADTVRPTPTIIDRTIVIKPAYLREVFAGLGIPTTIRLRPVVDSTVLEEPIESRSLTSEESRGVYVVLGLFVASWVFAGILAPRPQEPVQDPPVEDKH</sequence>
<dbReference type="OrthoDB" id="445357at2759"/>
<dbReference type="PROSITE" id="PS50800">
    <property type="entry name" value="SAP"/>
    <property type="match status" value="1"/>
</dbReference>
<reference evidence="5" key="2">
    <citation type="submission" date="2015-01" db="EMBL/GenBank/DDBJ databases">
        <title>Evolutionary Origins and Diversification of the Mycorrhizal Mutualists.</title>
        <authorList>
            <consortium name="DOE Joint Genome Institute"/>
            <consortium name="Mycorrhizal Genomics Consortium"/>
            <person name="Kohler A."/>
            <person name="Kuo A."/>
            <person name="Nagy L.G."/>
            <person name="Floudas D."/>
            <person name="Copeland A."/>
            <person name="Barry K.W."/>
            <person name="Cichocki N."/>
            <person name="Veneault-Fourrey C."/>
            <person name="LaButti K."/>
            <person name="Lindquist E.A."/>
            <person name="Lipzen A."/>
            <person name="Lundell T."/>
            <person name="Morin E."/>
            <person name="Murat C."/>
            <person name="Riley R."/>
            <person name="Ohm R."/>
            <person name="Sun H."/>
            <person name="Tunlid A."/>
            <person name="Henrissat B."/>
            <person name="Grigoriev I.V."/>
            <person name="Hibbett D.S."/>
            <person name="Martin F."/>
        </authorList>
    </citation>
    <scope>NUCLEOTIDE SEQUENCE [LARGE SCALE GENOMIC DNA]</scope>
    <source>
        <strain evidence="5">Foug A</strain>
    </source>
</reference>
<dbReference type="InParanoid" id="A0A0C3DRQ0"/>
<evidence type="ECO:0000313" key="4">
    <source>
        <dbReference type="EMBL" id="KIM58884.1"/>
    </source>
</evidence>
<evidence type="ECO:0000313" key="5">
    <source>
        <dbReference type="Proteomes" id="UP000053989"/>
    </source>
</evidence>
<proteinExistence type="predicted"/>
<dbReference type="EMBL" id="KN822080">
    <property type="protein sequence ID" value="KIM58884.1"/>
    <property type="molecule type" value="Genomic_DNA"/>
</dbReference>
<dbReference type="STRING" id="1036808.A0A0C3DRQ0"/>
<evidence type="ECO:0000256" key="1">
    <source>
        <dbReference type="SAM" id="MobiDB-lite"/>
    </source>
</evidence>
<organism evidence="4 5">
    <name type="scientific">Scleroderma citrinum Foug A</name>
    <dbReference type="NCBI Taxonomy" id="1036808"/>
    <lineage>
        <taxon>Eukaryota</taxon>
        <taxon>Fungi</taxon>
        <taxon>Dikarya</taxon>
        <taxon>Basidiomycota</taxon>
        <taxon>Agaricomycotina</taxon>
        <taxon>Agaricomycetes</taxon>
        <taxon>Agaricomycetidae</taxon>
        <taxon>Boletales</taxon>
        <taxon>Sclerodermatineae</taxon>
        <taxon>Sclerodermataceae</taxon>
        <taxon>Scleroderma</taxon>
    </lineage>
</organism>
<reference evidence="4 5" key="1">
    <citation type="submission" date="2014-04" db="EMBL/GenBank/DDBJ databases">
        <authorList>
            <consortium name="DOE Joint Genome Institute"/>
            <person name="Kuo A."/>
            <person name="Kohler A."/>
            <person name="Nagy L.G."/>
            <person name="Floudas D."/>
            <person name="Copeland A."/>
            <person name="Barry K.W."/>
            <person name="Cichocki N."/>
            <person name="Veneault-Fourrey C."/>
            <person name="LaButti K."/>
            <person name="Lindquist E.A."/>
            <person name="Lipzen A."/>
            <person name="Lundell T."/>
            <person name="Morin E."/>
            <person name="Murat C."/>
            <person name="Sun H."/>
            <person name="Tunlid A."/>
            <person name="Henrissat B."/>
            <person name="Grigoriev I.V."/>
            <person name="Hibbett D.S."/>
            <person name="Martin F."/>
            <person name="Nordberg H.P."/>
            <person name="Cantor M.N."/>
            <person name="Hua S.X."/>
        </authorList>
    </citation>
    <scope>NUCLEOTIDE SEQUENCE [LARGE SCALE GENOMIC DNA]</scope>
    <source>
        <strain evidence="4 5">Foug A</strain>
    </source>
</reference>
<feature type="compositionally biased region" description="Low complexity" evidence="1">
    <location>
        <begin position="71"/>
        <end position="94"/>
    </location>
</feature>
<dbReference type="HOGENOM" id="CLU_058280_0_0_1"/>
<dbReference type="Proteomes" id="UP000053989">
    <property type="component" value="Unassembled WGS sequence"/>
</dbReference>
<evidence type="ECO:0000259" key="3">
    <source>
        <dbReference type="PROSITE" id="PS50800"/>
    </source>
</evidence>
<accession>A0A0C3DRQ0</accession>
<feature type="region of interest" description="Disordered" evidence="1">
    <location>
        <begin position="70"/>
        <end position="120"/>
    </location>
</feature>
<gene>
    <name evidence="4" type="ORF">SCLCIDRAFT_1218237</name>
</gene>